<name>A0ABP0W906_9BRYO</name>
<dbReference type="Proteomes" id="UP001497444">
    <property type="component" value="Chromosome 15"/>
</dbReference>
<protein>
    <submittedName>
        <fullName evidence="2">Uncharacterized protein</fullName>
    </submittedName>
</protein>
<feature type="compositionally biased region" description="Basic residues" evidence="1">
    <location>
        <begin position="1"/>
        <end position="11"/>
    </location>
</feature>
<evidence type="ECO:0000313" key="3">
    <source>
        <dbReference type="Proteomes" id="UP001497444"/>
    </source>
</evidence>
<dbReference type="EMBL" id="OZ020110">
    <property type="protein sequence ID" value="CAK9262964.1"/>
    <property type="molecule type" value="Genomic_DNA"/>
</dbReference>
<evidence type="ECO:0000256" key="1">
    <source>
        <dbReference type="SAM" id="MobiDB-lite"/>
    </source>
</evidence>
<sequence>MRQRSKAKTRKSPTAERRSAATTTNNLGTKALPKRIISVSHLRFGKRCPVSSSTWRLFIGYTSVTYSHGNGKLRALLDAT</sequence>
<proteinExistence type="predicted"/>
<evidence type="ECO:0000313" key="2">
    <source>
        <dbReference type="EMBL" id="CAK9262964.1"/>
    </source>
</evidence>
<organism evidence="2 3">
    <name type="scientific">Sphagnum jensenii</name>
    <dbReference type="NCBI Taxonomy" id="128206"/>
    <lineage>
        <taxon>Eukaryota</taxon>
        <taxon>Viridiplantae</taxon>
        <taxon>Streptophyta</taxon>
        <taxon>Embryophyta</taxon>
        <taxon>Bryophyta</taxon>
        <taxon>Sphagnophytina</taxon>
        <taxon>Sphagnopsida</taxon>
        <taxon>Sphagnales</taxon>
        <taxon>Sphagnaceae</taxon>
        <taxon>Sphagnum</taxon>
    </lineage>
</organism>
<feature type="region of interest" description="Disordered" evidence="1">
    <location>
        <begin position="1"/>
        <end position="28"/>
    </location>
</feature>
<gene>
    <name evidence="2" type="ORF">CSSPJE1EN1_LOCUS8442</name>
</gene>
<keyword evidence="3" id="KW-1185">Reference proteome</keyword>
<accession>A0ABP0W906</accession>
<reference evidence="2" key="1">
    <citation type="submission" date="2024-02" db="EMBL/GenBank/DDBJ databases">
        <authorList>
            <consortium name="ELIXIR-Norway"/>
            <consortium name="Elixir Norway"/>
        </authorList>
    </citation>
    <scope>NUCLEOTIDE SEQUENCE</scope>
</reference>